<dbReference type="EMBL" id="BDRX01000098">
    <property type="protein sequence ID" value="GBF97389.1"/>
    <property type="molecule type" value="Genomic_DNA"/>
</dbReference>
<reference evidence="2 3" key="1">
    <citation type="journal article" date="2018" name="Sci. Rep.">
        <title>Raphidocelis subcapitata (=Pseudokirchneriella subcapitata) provides an insight into genome evolution and environmental adaptations in the Sphaeropleales.</title>
        <authorList>
            <person name="Suzuki S."/>
            <person name="Yamaguchi H."/>
            <person name="Nakajima N."/>
            <person name="Kawachi M."/>
        </authorList>
    </citation>
    <scope>NUCLEOTIDE SEQUENCE [LARGE SCALE GENOMIC DNA]</scope>
    <source>
        <strain evidence="2 3">NIES-35</strain>
    </source>
</reference>
<dbReference type="AlphaFoldDB" id="A0A2V0PCZ3"/>
<name>A0A2V0PCZ3_9CHLO</name>
<evidence type="ECO:0000313" key="2">
    <source>
        <dbReference type="EMBL" id="GBF97389.1"/>
    </source>
</evidence>
<dbReference type="Proteomes" id="UP000247498">
    <property type="component" value="Unassembled WGS sequence"/>
</dbReference>
<comment type="caution">
    <text evidence="2">The sequence shown here is derived from an EMBL/GenBank/DDBJ whole genome shotgun (WGS) entry which is preliminary data.</text>
</comment>
<evidence type="ECO:0000313" key="3">
    <source>
        <dbReference type="Proteomes" id="UP000247498"/>
    </source>
</evidence>
<keyword evidence="3" id="KW-1185">Reference proteome</keyword>
<accession>A0A2V0PCZ3</accession>
<feature type="region of interest" description="Disordered" evidence="1">
    <location>
        <begin position="213"/>
        <end position="234"/>
    </location>
</feature>
<gene>
    <name evidence="2" type="ORF">Rsub_09554</name>
</gene>
<sequence length="338" mass="33710">MHSAPSTPRGEQPASSKSALQLVPLGPGQPRPLRFQLGAPPLTLALGGEAGDPAAAAPGAGAGAGAAACARARVGAVEGPGGRPRLRVEAVRAVFLRHYGSAAPAVELAPGAAAELLPGDELHLSRAAGGQLPGSFRVASTLLDGVRVVLWRPHMDILGARIVHNGGAVEPAVSARTTHILTMSGISAKGVAACLAREAERAAPRSRLLPTGAAAAGPGPAWQQPWRRAGDARASGANAAAPAAAAAVPRDFAALHKAGVLFVVEEFFTRSISEGRRLQEAYYLADLQSRLVWAPAGRSAAAAAAAAAAAGAGGGEGPEAGGGKRPRLAPTAFEALAA</sequence>
<organism evidence="2 3">
    <name type="scientific">Raphidocelis subcapitata</name>
    <dbReference type="NCBI Taxonomy" id="307507"/>
    <lineage>
        <taxon>Eukaryota</taxon>
        <taxon>Viridiplantae</taxon>
        <taxon>Chlorophyta</taxon>
        <taxon>core chlorophytes</taxon>
        <taxon>Chlorophyceae</taxon>
        <taxon>CS clade</taxon>
        <taxon>Sphaeropleales</taxon>
        <taxon>Selenastraceae</taxon>
        <taxon>Raphidocelis</taxon>
    </lineage>
</organism>
<proteinExistence type="predicted"/>
<dbReference type="InterPro" id="IPR036420">
    <property type="entry name" value="BRCT_dom_sf"/>
</dbReference>
<protein>
    <submittedName>
        <fullName evidence="2">Uncharacterized protein</fullName>
    </submittedName>
</protein>
<dbReference type="SUPFAM" id="SSF52113">
    <property type="entry name" value="BRCT domain"/>
    <property type="match status" value="1"/>
</dbReference>
<feature type="region of interest" description="Disordered" evidence="1">
    <location>
        <begin position="311"/>
        <end position="338"/>
    </location>
</feature>
<dbReference type="InParanoid" id="A0A2V0PCZ3"/>
<feature type="compositionally biased region" description="Gly residues" evidence="1">
    <location>
        <begin position="311"/>
        <end position="323"/>
    </location>
</feature>
<feature type="region of interest" description="Disordered" evidence="1">
    <location>
        <begin position="1"/>
        <end position="32"/>
    </location>
</feature>
<evidence type="ECO:0000256" key="1">
    <source>
        <dbReference type="SAM" id="MobiDB-lite"/>
    </source>
</evidence>